<organism evidence="3 4">
    <name type="scientific">Chlamydomonas reinhardtii</name>
    <name type="common">Chlamydomonas smithii</name>
    <dbReference type="NCBI Taxonomy" id="3055"/>
    <lineage>
        <taxon>Eukaryota</taxon>
        <taxon>Viridiplantae</taxon>
        <taxon>Chlorophyta</taxon>
        <taxon>core chlorophytes</taxon>
        <taxon>Chlorophyceae</taxon>
        <taxon>CS clade</taxon>
        <taxon>Chlamydomonadales</taxon>
        <taxon>Chlamydomonadaceae</taxon>
        <taxon>Chlamydomonas</taxon>
    </lineage>
</organism>
<gene>
    <name evidence="3" type="ORF">CHLRE_01g054000v5</name>
</gene>
<dbReference type="EMBL" id="CM008962">
    <property type="protein sequence ID" value="PNW88998.1"/>
    <property type="molecule type" value="Genomic_DNA"/>
</dbReference>
<feature type="compositionally biased region" description="Low complexity" evidence="1">
    <location>
        <begin position="585"/>
        <end position="596"/>
    </location>
</feature>
<feature type="region of interest" description="Disordered" evidence="1">
    <location>
        <begin position="401"/>
        <end position="526"/>
    </location>
</feature>
<feature type="compositionally biased region" description="Basic and acidic residues" evidence="1">
    <location>
        <begin position="457"/>
        <end position="474"/>
    </location>
</feature>
<feature type="region of interest" description="Disordered" evidence="1">
    <location>
        <begin position="86"/>
        <end position="282"/>
    </location>
</feature>
<dbReference type="OMA" id="GWWGAKM"/>
<proteinExistence type="predicted"/>
<accession>A0A2K3E885</accession>
<dbReference type="GO" id="GO:0005730">
    <property type="term" value="C:nucleolus"/>
    <property type="evidence" value="ECO:0000318"/>
    <property type="project" value="GO_Central"/>
</dbReference>
<dbReference type="InParanoid" id="A0A2K3E885"/>
<feature type="compositionally biased region" description="Low complexity" evidence="1">
    <location>
        <begin position="196"/>
        <end position="232"/>
    </location>
</feature>
<feature type="compositionally biased region" description="Basic and acidic residues" evidence="1">
    <location>
        <begin position="147"/>
        <end position="160"/>
    </location>
</feature>
<evidence type="ECO:0000313" key="3">
    <source>
        <dbReference type="EMBL" id="PNW88998.1"/>
    </source>
</evidence>
<dbReference type="InterPro" id="IPR050656">
    <property type="entry name" value="PINX1"/>
</dbReference>
<dbReference type="PANTHER" id="PTHR23149:SF9">
    <property type="entry name" value="G PATCH DOMAIN-CONTAINING PROTEIN 4"/>
    <property type="match status" value="1"/>
</dbReference>
<reference evidence="3 4" key="1">
    <citation type="journal article" date="2007" name="Science">
        <title>The Chlamydomonas genome reveals the evolution of key animal and plant functions.</title>
        <authorList>
            <person name="Merchant S.S."/>
            <person name="Prochnik S.E."/>
            <person name="Vallon O."/>
            <person name="Harris E.H."/>
            <person name="Karpowicz S.J."/>
            <person name="Witman G.B."/>
            <person name="Terry A."/>
            <person name="Salamov A."/>
            <person name="Fritz-Laylin L.K."/>
            <person name="Marechal-Drouard L."/>
            <person name="Marshall W.F."/>
            <person name="Qu L.H."/>
            <person name="Nelson D.R."/>
            <person name="Sanderfoot A.A."/>
            <person name="Spalding M.H."/>
            <person name="Kapitonov V.V."/>
            <person name="Ren Q."/>
            <person name="Ferris P."/>
            <person name="Lindquist E."/>
            <person name="Shapiro H."/>
            <person name="Lucas S.M."/>
            <person name="Grimwood J."/>
            <person name="Schmutz J."/>
            <person name="Cardol P."/>
            <person name="Cerutti H."/>
            <person name="Chanfreau G."/>
            <person name="Chen C.L."/>
            <person name="Cognat V."/>
            <person name="Croft M.T."/>
            <person name="Dent R."/>
            <person name="Dutcher S."/>
            <person name="Fernandez E."/>
            <person name="Fukuzawa H."/>
            <person name="Gonzalez-Ballester D."/>
            <person name="Gonzalez-Halphen D."/>
            <person name="Hallmann A."/>
            <person name="Hanikenne M."/>
            <person name="Hippler M."/>
            <person name="Inwood W."/>
            <person name="Jabbari K."/>
            <person name="Kalanon M."/>
            <person name="Kuras R."/>
            <person name="Lefebvre P.A."/>
            <person name="Lemaire S.D."/>
            <person name="Lobanov A.V."/>
            <person name="Lohr M."/>
            <person name="Manuell A."/>
            <person name="Meier I."/>
            <person name="Mets L."/>
            <person name="Mittag M."/>
            <person name="Mittelmeier T."/>
            <person name="Moroney J.V."/>
            <person name="Moseley J."/>
            <person name="Napoli C."/>
            <person name="Nedelcu A.M."/>
            <person name="Niyogi K."/>
            <person name="Novoselov S.V."/>
            <person name="Paulsen I.T."/>
            <person name="Pazour G."/>
            <person name="Purton S."/>
            <person name="Ral J.P."/>
            <person name="Riano-Pachon D.M."/>
            <person name="Riekhof W."/>
            <person name="Rymarquis L."/>
            <person name="Schroda M."/>
            <person name="Stern D."/>
            <person name="Umen J."/>
            <person name="Willows R."/>
            <person name="Wilson N."/>
            <person name="Zimmer S.L."/>
            <person name="Allmer J."/>
            <person name="Balk J."/>
            <person name="Bisova K."/>
            <person name="Chen C.J."/>
            <person name="Elias M."/>
            <person name="Gendler K."/>
            <person name="Hauser C."/>
            <person name="Lamb M.R."/>
            <person name="Ledford H."/>
            <person name="Long J.C."/>
            <person name="Minagawa J."/>
            <person name="Page M.D."/>
            <person name="Pan J."/>
            <person name="Pootakham W."/>
            <person name="Roje S."/>
            <person name="Rose A."/>
            <person name="Stahlberg E."/>
            <person name="Terauchi A.M."/>
            <person name="Yang P."/>
            <person name="Ball S."/>
            <person name="Bowler C."/>
            <person name="Dieckmann C.L."/>
            <person name="Gladyshev V.N."/>
            <person name="Green P."/>
            <person name="Jorgensen R."/>
            <person name="Mayfield S."/>
            <person name="Mueller-Roeber B."/>
            <person name="Rajamani S."/>
            <person name="Sayre R.T."/>
            <person name="Brokstein P."/>
            <person name="Dubchak I."/>
            <person name="Goodstein D."/>
            <person name="Hornick L."/>
            <person name="Huang Y.W."/>
            <person name="Jhaveri J."/>
            <person name="Luo Y."/>
            <person name="Martinez D."/>
            <person name="Ngau W.C."/>
            <person name="Otillar B."/>
            <person name="Poliakov A."/>
            <person name="Porter A."/>
            <person name="Szajkowski L."/>
            <person name="Werner G."/>
            <person name="Zhou K."/>
            <person name="Grigoriev I.V."/>
            <person name="Rokhsar D.S."/>
            <person name="Grossman A.R."/>
        </authorList>
    </citation>
    <scope>NUCLEOTIDE SEQUENCE [LARGE SCALE GENOMIC DNA]</scope>
    <source>
        <strain evidence="4">CC-503</strain>
    </source>
</reference>
<feature type="compositionally biased region" description="Basic and acidic residues" evidence="1">
    <location>
        <begin position="401"/>
        <end position="412"/>
    </location>
</feature>
<dbReference type="GeneID" id="5715805"/>
<dbReference type="Pfam" id="PF01585">
    <property type="entry name" value="G-patch"/>
    <property type="match status" value="1"/>
</dbReference>
<name>A0A2K3E885_CHLRE</name>
<protein>
    <recommendedName>
        <fullName evidence="2">G-patch domain-containing protein</fullName>
    </recommendedName>
</protein>
<feature type="compositionally biased region" description="Low complexity" evidence="1">
    <location>
        <begin position="89"/>
        <end position="106"/>
    </location>
</feature>
<dbReference type="AlphaFoldDB" id="A0A2K3E885"/>
<feature type="region of interest" description="Disordered" evidence="1">
    <location>
        <begin position="550"/>
        <end position="603"/>
    </location>
</feature>
<dbReference type="Gramene" id="PNW88998">
    <property type="protein sequence ID" value="PNW88998"/>
    <property type="gene ID" value="CHLRE_01g054000v5"/>
</dbReference>
<evidence type="ECO:0000313" key="4">
    <source>
        <dbReference type="Proteomes" id="UP000006906"/>
    </source>
</evidence>
<dbReference type="KEGG" id="cre:CHLRE_01g054000v5"/>
<feature type="compositionally biased region" description="Basic residues" evidence="1">
    <location>
        <begin position="118"/>
        <end position="127"/>
    </location>
</feature>
<evidence type="ECO:0000259" key="2">
    <source>
        <dbReference type="PROSITE" id="PS50174"/>
    </source>
</evidence>
<evidence type="ECO:0000256" key="1">
    <source>
        <dbReference type="SAM" id="MobiDB-lite"/>
    </source>
</evidence>
<dbReference type="SMART" id="SM00443">
    <property type="entry name" value="G_patch"/>
    <property type="match status" value="1"/>
</dbReference>
<dbReference type="OrthoDB" id="29523at2759"/>
<dbReference type="GO" id="GO:0003676">
    <property type="term" value="F:nucleic acid binding"/>
    <property type="evidence" value="ECO:0007669"/>
    <property type="project" value="InterPro"/>
</dbReference>
<feature type="compositionally biased region" description="Basic and acidic residues" evidence="1">
    <location>
        <begin position="241"/>
        <end position="251"/>
    </location>
</feature>
<dbReference type="STRING" id="3055.A0A2K3E885"/>
<dbReference type="PANTHER" id="PTHR23149">
    <property type="entry name" value="G PATCH DOMAIN CONTAINING PROTEIN"/>
    <property type="match status" value="1"/>
</dbReference>
<sequence>MKLPPGYVAGVGVHKATAFGGLGQRLMEQMGWQKGQGLGKDKSGMKEAIEVKEKKDVLGVGADASWNWDRKYWDDAYNSAIQNINHETSSNSSSSGSSDGSASSSDDSSDSDSDSSGRRRGGKRARQGKGGAVVVHRDGTLASASADELKIAAELAKDPWGRWGGRAGKMARIRAQEQEEANRARAKLGLPPLPAAPVRAAAPDSSDSSSSDSDSDSDGPSTSGRGSDSDASAGRRKKGEKKGAKGSEGKKDKKKDKKKAGKEGAGAAAGAGAEAGKAPAAKKRIVVVLGSDAAAEARAKMFATFKPTPAEGWWGAKMFVSVGLMESLEDEAEREARMQATAAKQDADAAAGVVALRGAAAVAAGQRKGFCEDDQEALYKRAHDFQRVGRRGLGKAEIKVGAKWEGTKKTFGEENDQEGGDPAEGGKQQLGDDEEEAQEQPHNEGAAAGKKKGKKDKKQDKEGKGSGRKAKAEADAEDGGEVKKSKRQKTAAAAAEADETPGSTVAATSAEAAEGANGGAAPPPKWLKLAKTVLKKSAERRMKLRKVVEELVAAAEEHHRKHHHHRHHHHSKKDKKDKKSKKAGAEAGAEDAAAGATAGSPWCENSVREVLERKIRKSNSGLALDGKYVTLVAAGGEA</sequence>
<feature type="compositionally biased region" description="Basic residues" evidence="1">
    <location>
        <begin position="559"/>
        <end position="582"/>
    </location>
</feature>
<keyword evidence="4" id="KW-1185">Reference proteome</keyword>
<feature type="compositionally biased region" description="Basic and acidic residues" evidence="1">
    <location>
        <begin position="174"/>
        <end position="183"/>
    </location>
</feature>
<dbReference type="InterPro" id="IPR000467">
    <property type="entry name" value="G_patch_dom"/>
</dbReference>
<feature type="compositionally biased region" description="Low complexity" evidence="1">
    <location>
        <begin position="270"/>
        <end position="279"/>
    </location>
</feature>
<dbReference type="Proteomes" id="UP000006906">
    <property type="component" value="Chromosome 1"/>
</dbReference>
<feature type="compositionally biased region" description="Low complexity" evidence="1">
    <location>
        <begin position="502"/>
        <end position="515"/>
    </location>
</feature>
<dbReference type="RefSeq" id="XP_042928929.1">
    <property type="nucleotide sequence ID" value="XM_043059015.1"/>
</dbReference>
<dbReference type="ExpressionAtlas" id="A0A2K3E885">
    <property type="expression patterns" value="baseline"/>
</dbReference>
<feature type="domain" description="G-patch" evidence="2">
    <location>
        <begin position="19"/>
        <end position="65"/>
    </location>
</feature>
<dbReference type="PROSITE" id="PS50174">
    <property type="entry name" value="G_PATCH"/>
    <property type="match status" value="1"/>
</dbReference>